<organism evidence="1 2">
    <name type="scientific">Allocoleopsis franciscana PCC 7113</name>
    <dbReference type="NCBI Taxonomy" id="1173027"/>
    <lineage>
        <taxon>Bacteria</taxon>
        <taxon>Bacillati</taxon>
        <taxon>Cyanobacteriota</taxon>
        <taxon>Cyanophyceae</taxon>
        <taxon>Coleofasciculales</taxon>
        <taxon>Coleofasciculaceae</taxon>
        <taxon>Allocoleopsis</taxon>
        <taxon>Allocoleopsis franciscana</taxon>
    </lineage>
</organism>
<dbReference type="Proteomes" id="UP000010471">
    <property type="component" value="Chromosome"/>
</dbReference>
<accession>K9WN85</accession>
<dbReference type="HOGENOM" id="CLU_177748_0_0_3"/>
<keyword evidence="2" id="KW-1185">Reference proteome</keyword>
<reference evidence="1 2" key="1">
    <citation type="submission" date="2012-06" db="EMBL/GenBank/DDBJ databases">
        <title>Finished chromosome of genome of Microcoleus sp. PCC 7113.</title>
        <authorList>
            <consortium name="US DOE Joint Genome Institute"/>
            <person name="Gugger M."/>
            <person name="Coursin T."/>
            <person name="Rippka R."/>
            <person name="Tandeau De Marsac N."/>
            <person name="Huntemann M."/>
            <person name="Wei C.-L."/>
            <person name="Han J."/>
            <person name="Detter J.C."/>
            <person name="Han C."/>
            <person name="Tapia R."/>
            <person name="Chen A."/>
            <person name="Kyrpides N."/>
            <person name="Mavromatis K."/>
            <person name="Markowitz V."/>
            <person name="Szeto E."/>
            <person name="Ivanova N."/>
            <person name="Pagani I."/>
            <person name="Pati A."/>
            <person name="Goodwin L."/>
            <person name="Nordberg H.P."/>
            <person name="Cantor M.N."/>
            <person name="Hua S.X."/>
            <person name="Woyke T."/>
            <person name="Kerfeld C.A."/>
        </authorList>
    </citation>
    <scope>NUCLEOTIDE SEQUENCE [LARGE SCALE GENOMIC DNA]</scope>
    <source>
        <strain evidence="1 2">PCC 7113</strain>
    </source>
</reference>
<dbReference type="EMBL" id="CP003630">
    <property type="protein sequence ID" value="AFZ21229.1"/>
    <property type="molecule type" value="Genomic_DNA"/>
</dbReference>
<protein>
    <submittedName>
        <fullName evidence="1">Uncharacterized protein</fullName>
    </submittedName>
</protein>
<evidence type="ECO:0000313" key="1">
    <source>
        <dbReference type="EMBL" id="AFZ21229.1"/>
    </source>
</evidence>
<sequence length="77" mass="9112">MTYKDQLYPWCIIRHLPKLQRLVVCRHRRCNDAEDHLRLLQRMIPHASYSIIFDPTLDSAEAIVKSKQPLEKPTLSL</sequence>
<proteinExistence type="predicted"/>
<dbReference type="RefSeq" id="WP_015185362.1">
    <property type="nucleotide sequence ID" value="NC_019738.1"/>
</dbReference>
<dbReference type="eggNOG" id="COG0456">
    <property type="taxonomic scope" value="Bacteria"/>
</dbReference>
<name>K9WN85_9CYAN</name>
<dbReference type="STRING" id="1173027.Mic7113_5597"/>
<evidence type="ECO:0000313" key="2">
    <source>
        <dbReference type="Proteomes" id="UP000010471"/>
    </source>
</evidence>
<dbReference type="OrthoDB" id="489126at2"/>
<dbReference type="KEGG" id="mic:Mic7113_5597"/>
<dbReference type="AlphaFoldDB" id="K9WN85"/>
<gene>
    <name evidence="1" type="ORF">Mic7113_5597</name>
</gene>